<feature type="region of interest" description="Disordered" evidence="1">
    <location>
        <begin position="1"/>
        <end position="62"/>
    </location>
</feature>
<feature type="compositionally biased region" description="Gly residues" evidence="1">
    <location>
        <begin position="30"/>
        <end position="47"/>
    </location>
</feature>
<dbReference type="EMBL" id="EU970481">
    <property type="protein sequence ID" value="ACG42599.1"/>
    <property type="molecule type" value="mRNA"/>
</dbReference>
<feature type="compositionally biased region" description="Basic and acidic residues" evidence="1">
    <location>
        <begin position="1"/>
        <end position="27"/>
    </location>
</feature>
<name>B6TZR6_MAIZE</name>
<evidence type="ECO:0000313" key="2">
    <source>
        <dbReference type="EMBL" id="ACG42599.1"/>
    </source>
</evidence>
<organism evidence="2">
    <name type="scientific">Zea mays</name>
    <name type="common">Maize</name>
    <dbReference type="NCBI Taxonomy" id="4577"/>
    <lineage>
        <taxon>Eukaryota</taxon>
        <taxon>Viridiplantae</taxon>
        <taxon>Streptophyta</taxon>
        <taxon>Embryophyta</taxon>
        <taxon>Tracheophyta</taxon>
        <taxon>Spermatophyta</taxon>
        <taxon>Magnoliopsida</taxon>
        <taxon>Liliopsida</taxon>
        <taxon>Poales</taxon>
        <taxon>Poaceae</taxon>
        <taxon>PACMAD clade</taxon>
        <taxon>Panicoideae</taxon>
        <taxon>Andropogonodae</taxon>
        <taxon>Andropogoneae</taxon>
        <taxon>Tripsacinae</taxon>
        <taxon>Zea</taxon>
    </lineage>
</organism>
<dbReference type="AlphaFoldDB" id="B6TZR6"/>
<protein>
    <submittedName>
        <fullName evidence="2">Uncharacterized protein</fullName>
    </submittedName>
</protein>
<reference evidence="2" key="1">
    <citation type="journal article" date="2009" name="Plant Mol. Biol.">
        <title>Insights into corn genes derived from large-scale cDNA sequencing.</title>
        <authorList>
            <person name="Alexandrov N.N."/>
            <person name="Brover V.V."/>
            <person name="Freidin S."/>
            <person name="Troukhan M.E."/>
            <person name="Tatarinova T.V."/>
            <person name="Zhang H."/>
            <person name="Swaller T.J."/>
            <person name="Lu Y.P."/>
            <person name="Bouck J."/>
            <person name="Flavell R.B."/>
            <person name="Feldmann K.A."/>
        </authorList>
    </citation>
    <scope>NUCLEOTIDE SEQUENCE</scope>
</reference>
<evidence type="ECO:0000256" key="1">
    <source>
        <dbReference type="SAM" id="MobiDB-lite"/>
    </source>
</evidence>
<accession>B6TZR6</accession>
<proteinExistence type="evidence at transcript level"/>
<sequence>MDKQDERKKPHGKTDPKRGDIMKRIIKDLTGGGNDGGGGGASDGGGNNDNDSGSGSTPAGAD</sequence>